<comment type="caution">
    <text evidence="2">The sequence shown here is derived from an EMBL/GenBank/DDBJ whole genome shotgun (WGS) entry which is preliminary data.</text>
</comment>
<dbReference type="Proteomes" id="UP000784294">
    <property type="component" value="Unassembled WGS sequence"/>
</dbReference>
<dbReference type="AlphaFoldDB" id="A0A3S5B0I1"/>
<feature type="compositionally biased region" description="Polar residues" evidence="1">
    <location>
        <begin position="105"/>
        <end position="119"/>
    </location>
</feature>
<protein>
    <submittedName>
        <fullName evidence="2">Uncharacterized protein</fullName>
    </submittedName>
</protein>
<dbReference type="EMBL" id="CAAALY010245387">
    <property type="protein sequence ID" value="VEL33226.1"/>
    <property type="molecule type" value="Genomic_DNA"/>
</dbReference>
<reference evidence="2" key="1">
    <citation type="submission" date="2018-11" db="EMBL/GenBank/DDBJ databases">
        <authorList>
            <consortium name="Pathogen Informatics"/>
        </authorList>
    </citation>
    <scope>NUCLEOTIDE SEQUENCE</scope>
</reference>
<feature type="region of interest" description="Disordered" evidence="1">
    <location>
        <begin position="99"/>
        <end position="153"/>
    </location>
</feature>
<evidence type="ECO:0000313" key="3">
    <source>
        <dbReference type="Proteomes" id="UP000784294"/>
    </source>
</evidence>
<keyword evidence="3" id="KW-1185">Reference proteome</keyword>
<evidence type="ECO:0000256" key="1">
    <source>
        <dbReference type="SAM" id="MobiDB-lite"/>
    </source>
</evidence>
<proteinExistence type="predicted"/>
<gene>
    <name evidence="2" type="ORF">PXEA_LOCUS26666</name>
</gene>
<name>A0A3S5B0I1_9PLAT</name>
<organism evidence="2 3">
    <name type="scientific">Protopolystoma xenopodis</name>
    <dbReference type="NCBI Taxonomy" id="117903"/>
    <lineage>
        <taxon>Eukaryota</taxon>
        <taxon>Metazoa</taxon>
        <taxon>Spiralia</taxon>
        <taxon>Lophotrochozoa</taxon>
        <taxon>Platyhelminthes</taxon>
        <taxon>Monogenea</taxon>
        <taxon>Polyopisthocotylea</taxon>
        <taxon>Polystomatidea</taxon>
        <taxon>Polystomatidae</taxon>
        <taxon>Protopolystoma</taxon>
    </lineage>
</organism>
<feature type="compositionally biased region" description="Basic and acidic residues" evidence="1">
    <location>
        <begin position="131"/>
        <end position="153"/>
    </location>
</feature>
<sequence length="153" mass="17524">MIRDRVGSFLASSRPDEWVAERRANHFCQSQHHLFVVSTELVVNRDLRIVTKPICQPDSATVRHVARSACQSTTNFCELRRNSVATPFTRATFSNKRFDSVRPSVGSSGPDQTERNATQPALDGQLKKICRNREREREREKMRQLEPDDAPKT</sequence>
<evidence type="ECO:0000313" key="2">
    <source>
        <dbReference type="EMBL" id="VEL33226.1"/>
    </source>
</evidence>
<accession>A0A3S5B0I1</accession>